<proteinExistence type="inferred from homology"/>
<comment type="caution">
    <text evidence="14">The sequence shown here is derived from an EMBL/GenBank/DDBJ whole genome shotgun (WGS) entry which is preliminary data.</text>
</comment>
<evidence type="ECO:0000256" key="4">
    <source>
        <dbReference type="ARBA" id="ARBA00022490"/>
    </source>
</evidence>
<feature type="domain" description="Exonuclease" evidence="13">
    <location>
        <begin position="450"/>
        <end position="636"/>
    </location>
</feature>
<gene>
    <name evidence="14" type="ORF">OCU04_008946</name>
</gene>
<evidence type="ECO:0000256" key="8">
    <source>
        <dbReference type="ARBA" id="ARBA00022839"/>
    </source>
</evidence>
<comment type="similarity">
    <text evidence="3">Belongs to the REXO1/REXO3 family.</text>
</comment>
<reference evidence="14" key="1">
    <citation type="submission" date="2022-11" db="EMBL/GenBank/DDBJ databases">
        <title>Genome Resource of Sclerotinia nivalis Strain SnTB1, a Plant Pathogen Isolated from American Ginseng.</title>
        <authorList>
            <person name="Fan S."/>
        </authorList>
    </citation>
    <scope>NUCLEOTIDE SEQUENCE</scope>
    <source>
        <strain evidence="14">SnTB1</strain>
    </source>
</reference>
<keyword evidence="8" id="KW-0269">Exonuclease</keyword>
<evidence type="ECO:0000256" key="11">
    <source>
        <dbReference type="ARBA" id="ARBA00039985"/>
    </source>
</evidence>
<evidence type="ECO:0000256" key="6">
    <source>
        <dbReference type="ARBA" id="ARBA00022722"/>
    </source>
</evidence>
<accession>A0A9X0AGH6</accession>
<keyword evidence="7" id="KW-0378">Hydrolase</keyword>
<dbReference type="PANTHER" id="PTHR12801:SF112">
    <property type="entry name" value="RNA EXONUCLEASE 3"/>
    <property type="match status" value="1"/>
</dbReference>
<dbReference type="CDD" id="cd06145">
    <property type="entry name" value="REX1_like"/>
    <property type="match status" value="1"/>
</dbReference>
<evidence type="ECO:0000259" key="13">
    <source>
        <dbReference type="SMART" id="SM00479"/>
    </source>
</evidence>
<dbReference type="InterPro" id="IPR036397">
    <property type="entry name" value="RNaseH_sf"/>
</dbReference>
<dbReference type="SMART" id="SM00479">
    <property type="entry name" value="EXOIII"/>
    <property type="match status" value="1"/>
</dbReference>
<feature type="region of interest" description="Disordered" evidence="12">
    <location>
        <begin position="654"/>
        <end position="717"/>
    </location>
</feature>
<dbReference type="InterPro" id="IPR012337">
    <property type="entry name" value="RNaseH-like_sf"/>
</dbReference>
<sequence length="717" mass="79850">MFTTKSFFSQTKCPNRDKCLIPRCIFSHDHLAVQAVPNRAAQVNSAQQVDENYGDQDGQRKRQKIDYGERSTTPTTEPPSSFPTLKPVTTAQKAVESKAPLVQASRPTAAARREISPPPLRRKSQNGISIPTASSSIPKDALQKQNVSVAPKAQNVTSTPVKKPEKKEPLNPRARKTAPAVHNIRLRLVQALHDQLKRLNSELSKDANDEEEELVFSDQGLITRVLDLEEAACETPSIYSNVVKNKIMVYKRMTVAQWKEERAKEIAKEIAKEKASRAPVSDTPVTKPDEPPKPIETGLSPEEELAILPRLYTPVHGLSQHGYVTNIPTAAEIEKAKIGIEASKGWEVCDRCKTRFQVFPGRREEDGILASGGCCTYHFGKPYWKDRSSLDPKAKREKKWRCCDQSIGDTSGCTTAEHHVFKVSEVKRLATVLNFEKTPEKEANSSIPTQPICIDCEMGYTVHGLELIRLTATSWPSGSSLLDILVRPYGEILDLNSRYSGIYPQDITSAIPYSFPGSQLLAESKGKLRIVDSPAIARSLLFSFLTPSTPIIGHGLENDLNATRFIHPTIVDTALLFPHKAGLPYRNGLKMLMQTLLNRNIQMVTYTEGKVNGHDSKEDANAAGDLVRYRIGKEWERMQRAGWKLKNGVFEPPENAHELGKGGKWIKETGYDGKDGKDGQDGKGEENDTEDEQRIKEERIIVSVSAGSKRSREDIER</sequence>
<evidence type="ECO:0000256" key="7">
    <source>
        <dbReference type="ARBA" id="ARBA00022801"/>
    </source>
</evidence>
<feature type="region of interest" description="Disordered" evidence="12">
    <location>
        <begin position="270"/>
        <end position="298"/>
    </location>
</feature>
<dbReference type="InterPro" id="IPR013520">
    <property type="entry name" value="Ribonucl_H"/>
</dbReference>
<evidence type="ECO:0000256" key="3">
    <source>
        <dbReference type="ARBA" id="ARBA00006357"/>
    </source>
</evidence>
<dbReference type="OrthoDB" id="3996471at2759"/>
<evidence type="ECO:0000256" key="2">
    <source>
        <dbReference type="ARBA" id="ARBA00004496"/>
    </source>
</evidence>
<evidence type="ECO:0000313" key="14">
    <source>
        <dbReference type="EMBL" id="KAJ8062405.1"/>
    </source>
</evidence>
<evidence type="ECO:0000313" key="15">
    <source>
        <dbReference type="Proteomes" id="UP001152300"/>
    </source>
</evidence>
<keyword evidence="5" id="KW-0698">rRNA processing</keyword>
<comment type="function">
    <text evidence="10">3' to 5' exoribonuclease required for proper 3' end maturation of MRP RNA and of the U5L snRNA.</text>
</comment>
<evidence type="ECO:0000256" key="9">
    <source>
        <dbReference type="ARBA" id="ARBA00023242"/>
    </source>
</evidence>
<dbReference type="GO" id="GO:0005737">
    <property type="term" value="C:cytoplasm"/>
    <property type="evidence" value="ECO:0007669"/>
    <property type="project" value="UniProtKB-SubCell"/>
</dbReference>
<dbReference type="GO" id="GO:0004527">
    <property type="term" value="F:exonuclease activity"/>
    <property type="evidence" value="ECO:0007669"/>
    <property type="project" value="UniProtKB-KW"/>
</dbReference>
<dbReference type="SUPFAM" id="SSF53098">
    <property type="entry name" value="Ribonuclease H-like"/>
    <property type="match status" value="1"/>
</dbReference>
<dbReference type="PANTHER" id="PTHR12801">
    <property type="entry name" value="RNA EXONUCLEASE REXO1 / RECO3 FAMILY MEMBER-RELATED"/>
    <property type="match status" value="1"/>
</dbReference>
<keyword evidence="9" id="KW-0539">Nucleus</keyword>
<dbReference type="GO" id="GO:0005634">
    <property type="term" value="C:nucleus"/>
    <property type="evidence" value="ECO:0007669"/>
    <property type="project" value="UniProtKB-SubCell"/>
</dbReference>
<dbReference type="Gene3D" id="3.30.420.10">
    <property type="entry name" value="Ribonuclease H-like superfamily/Ribonuclease H"/>
    <property type="match status" value="1"/>
</dbReference>
<feature type="compositionally biased region" description="Polar residues" evidence="12">
    <location>
        <begin position="125"/>
        <end position="160"/>
    </location>
</feature>
<evidence type="ECO:0000256" key="12">
    <source>
        <dbReference type="SAM" id="MobiDB-lite"/>
    </source>
</evidence>
<dbReference type="InterPro" id="IPR047021">
    <property type="entry name" value="REXO1/3/4-like"/>
</dbReference>
<feature type="region of interest" description="Disordered" evidence="12">
    <location>
        <begin position="43"/>
        <end position="176"/>
    </location>
</feature>
<comment type="subcellular location">
    <subcellularLocation>
        <location evidence="2">Cytoplasm</location>
    </subcellularLocation>
    <subcellularLocation>
        <location evidence="1">Nucleus</location>
    </subcellularLocation>
</comment>
<dbReference type="AlphaFoldDB" id="A0A9X0AGH6"/>
<dbReference type="InterPro" id="IPR034922">
    <property type="entry name" value="REX1-like_exo"/>
</dbReference>
<keyword evidence="6" id="KW-0540">Nuclease</keyword>
<protein>
    <recommendedName>
        <fullName evidence="11">RNA exonuclease 3</fullName>
    </recommendedName>
</protein>
<keyword evidence="15" id="KW-1185">Reference proteome</keyword>
<dbReference type="GO" id="GO:0003676">
    <property type="term" value="F:nucleic acid binding"/>
    <property type="evidence" value="ECO:0007669"/>
    <property type="project" value="InterPro"/>
</dbReference>
<organism evidence="14 15">
    <name type="scientific">Sclerotinia nivalis</name>
    <dbReference type="NCBI Taxonomy" id="352851"/>
    <lineage>
        <taxon>Eukaryota</taxon>
        <taxon>Fungi</taxon>
        <taxon>Dikarya</taxon>
        <taxon>Ascomycota</taxon>
        <taxon>Pezizomycotina</taxon>
        <taxon>Leotiomycetes</taxon>
        <taxon>Helotiales</taxon>
        <taxon>Sclerotiniaceae</taxon>
        <taxon>Sclerotinia</taxon>
    </lineage>
</organism>
<dbReference type="EMBL" id="JAPEIS010000010">
    <property type="protein sequence ID" value="KAJ8062405.1"/>
    <property type="molecule type" value="Genomic_DNA"/>
</dbReference>
<dbReference type="Proteomes" id="UP001152300">
    <property type="component" value="Unassembled WGS sequence"/>
</dbReference>
<keyword evidence="4" id="KW-0963">Cytoplasm</keyword>
<evidence type="ECO:0000256" key="10">
    <source>
        <dbReference type="ARBA" id="ARBA00037201"/>
    </source>
</evidence>
<feature type="compositionally biased region" description="Basic and acidic residues" evidence="12">
    <location>
        <begin position="654"/>
        <end position="700"/>
    </location>
</feature>
<dbReference type="FunFam" id="3.30.420.10:FF:000109">
    <property type="entry name" value="RNA exonuclease 3"/>
    <property type="match status" value="1"/>
</dbReference>
<evidence type="ECO:0000256" key="5">
    <source>
        <dbReference type="ARBA" id="ARBA00022552"/>
    </source>
</evidence>
<dbReference type="GO" id="GO:0006364">
    <property type="term" value="P:rRNA processing"/>
    <property type="evidence" value="ECO:0007669"/>
    <property type="project" value="UniProtKB-KW"/>
</dbReference>
<name>A0A9X0AGH6_9HELO</name>
<feature type="compositionally biased region" description="Basic and acidic residues" evidence="12">
    <location>
        <begin position="57"/>
        <end position="69"/>
    </location>
</feature>
<evidence type="ECO:0000256" key="1">
    <source>
        <dbReference type="ARBA" id="ARBA00004123"/>
    </source>
</evidence>